<comment type="caution">
    <text evidence="5">The sequence shown here is derived from an EMBL/GenBank/DDBJ whole genome shotgun (WGS) entry which is preliminary data.</text>
</comment>
<keyword evidence="2" id="KW-0238">DNA-binding</keyword>
<dbReference type="Proteomes" id="UP000029999">
    <property type="component" value="Unassembled WGS sequence"/>
</dbReference>
<evidence type="ECO:0000256" key="3">
    <source>
        <dbReference type="ARBA" id="ARBA00023163"/>
    </source>
</evidence>
<dbReference type="SUPFAM" id="SSF46785">
    <property type="entry name" value="Winged helix' DNA-binding domain"/>
    <property type="match status" value="1"/>
</dbReference>
<protein>
    <submittedName>
        <fullName evidence="5">Transcriptional regulator, MarR family</fullName>
    </submittedName>
</protein>
<accession>A0A0A0BE57</accession>
<evidence type="ECO:0000256" key="2">
    <source>
        <dbReference type="ARBA" id="ARBA00023125"/>
    </source>
</evidence>
<dbReference type="Pfam" id="PF12802">
    <property type="entry name" value="MarR_2"/>
    <property type="match status" value="1"/>
</dbReference>
<organism evidence="5 6">
    <name type="scientific">Methylophaga thiooxydans</name>
    <dbReference type="NCBI Taxonomy" id="392484"/>
    <lineage>
        <taxon>Bacteria</taxon>
        <taxon>Pseudomonadati</taxon>
        <taxon>Pseudomonadota</taxon>
        <taxon>Gammaproteobacteria</taxon>
        <taxon>Thiotrichales</taxon>
        <taxon>Piscirickettsiaceae</taxon>
        <taxon>Methylophaga</taxon>
    </lineage>
</organism>
<evidence type="ECO:0000259" key="4">
    <source>
        <dbReference type="PROSITE" id="PS50995"/>
    </source>
</evidence>
<dbReference type="InterPro" id="IPR036388">
    <property type="entry name" value="WH-like_DNA-bd_sf"/>
</dbReference>
<evidence type="ECO:0000256" key="1">
    <source>
        <dbReference type="ARBA" id="ARBA00023015"/>
    </source>
</evidence>
<dbReference type="RefSeq" id="WP_036315479.1">
    <property type="nucleotide sequence ID" value="NZ_JRQD01000006.1"/>
</dbReference>
<keyword evidence="1" id="KW-0805">Transcription regulation</keyword>
<dbReference type="PANTHER" id="PTHR42756">
    <property type="entry name" value="TRANSCRIPTIONAL REGULATOR, MARR"/>
    <property type="match status" value="1"/>
</dbReference>
<dbReference type="PROSITE" id="PS50995">
    <property type="entry name" value="HTH_MARR_2"/>
    <property type="match status" value="1"/>
</dbReference>
<keyword evidence="3" id="KW-0804">Transcription</keyword>
<dbReference type="InterPro" id="IPR000835">
    <property type="entry name" value="HTH_MarR-typ"/>
</dbReference>
<dbReference type="PANTHER" id="PTHR42756:SF1">
    <property type="entry name" value="TRANSCRIPTIONAL REPRESSOR OF EMRAB OPERON"/>
    <property type="match status" value="1"/>
</dbReference>
<proteinExistence type="predicted"/>
<dbReference type="GO" id="GO:0003677">
    <property type="term" value="F:DNA binding"/>
    <property type="evidence" value="ECO:0007669"/>
    <property type="project" value="UniProtKB-KW"/>
</dbReference>
<dbReference type="SMART" id="SM00347">
    <property type="entry name" value="HTH_MARR"/>
    <property type="match status" value="1"/>
</dbReference>
<dbReference type="GO" id="GO:0003700">
    <property type="term" value="F:DNA-binding transcription factor activity"/>
    <property type="evidence" value="ECO:0007669"/>
    <property type="project" value="InterPro"/>
</dbReference>
<sequence>MLQVKELPDAEVLKKFTKRYPDANIEQVLQFLTFLRVASDLSTGLDKFLGSYDLLQGRWWVLLLLMREDDFTSVPSTLARQAGVSRATMTGLVDGLQRDGLVSRVTDPLDRRQSRVRVTAKGQSKLDEVMPDYYQRLNKLMSVFDKEQGEHFMTLLLALKNQRHIFE</sequence>
<evidence type="ECO:0000313" key="6">
    <source>
        <dbReference type="Proteomes" id="UP000029999"/>
    </source>
</evidence>
<feature type="domain" description="HTH marR-type" evidence="4">
    <location>
        <begin position="27"/>
        <end position="161"/>
    </location>
</feature>
<dbReference type="STRING" id="392484.LP43_2307"/>
<dbReference type="InterPro" id="IPR036390">
    <property type="entry name" value="WH_DNA-bd_sf"/>
</dbReference>
<name>A0A0A0BE57_9GAMM</name>
<reference evidence="5 6" key="1">
    <citation type="submission" date="2014-09" db="EMBL/GenBank/DDBJ databases">
        <authorList>
            <person name="Grob C."/>
            <person name="Taubert M."/>
            <person name="Howat A.M."/>
            <person name="Burns O.J."/>
            <person name="Dixon J.L."/>
            <person name="Chen Y."/>
            <person name="Murrell J.C."/>
        </authorList>
    </citation>
    <scope>NUCLEOTIDE SEQUENCE [LARGE SCALE GENOMIC DNA]</scope>
    <source>
        <strain evidence="5">L4</strain>
    </source>
</reference>
<dbReference type="AlphaFoldDB" id="A0A0A0BE57"/>
<dbReference type="EMBL" id="JRQD01000006">
    <property type="protein sequence ID" value="KGM05992.1"/>
    <property type="molecule type" value="Genomic_DNA"/>
</dbReference>
<dbReference type="PRINTS" id="PR00598">
    <property type="entry name" value="HTHMARR"/>
</dbReference>
<dbReference type="Gene3D" id="1.10.10.10">
    <property type="entry name" value="Winged helix-like DNA-binding domain superfamily/Winged helix DNA-binding domain"/>
    <property type="match status" value="1"/>
</dbReference>
<evidence type="ECO:0000313" key="5">
    <source>
        <dbReference type="EMBL" id="KGM05992.1"/>
    </source>
</evidence>
<gene>
    <name evidence="5" type="ORF">LP43_2307</name>
</gene>